<evidence type="ECO:0000256" key="1">
    <source>
        <dbReference type="SAM" id="Phobius"/>
    </source>
</evidence>
<feature type="transmembrane region" description="Helical" evidence="1">
    <location>
        <begin position="208"/>
        <end position="234"/>
    </location>
</feature>
<keyword evidence="3" id="KW-1185">Reference proteome</keyword>
<accession>A0A6L5YWT0</accession>
<dbReference type="RefSeq" id="WP_154443876.1">
    <property type="nucleotide sequence ID" value="NZ_WIND01000001.1"/>
</dbReference>
<organism evidence="2 3">
    <name type="scientific">Halovulum marinum</name>
    <dbReference type="NCBI Taxonomy" id="2662447"/>
    <lineage>
        <taxon>Bacteria</taxon>
        <taxon>Pseudomonadati</taxon>
        <taxon>Pseudomonadota</taxon>
        <taxon>Alphaproteobacteria</taxon>
        <taxon>Rhodobacterales</taxon>
        <taxon>Paracoccaceae</taxon>
        <taxon>Halovulum</taxon>
    </lineage>
</organism>
<dbReference type="Proteomes" id="UP000474957">
    <property type="component" value="Unassembled WGS sequence"/>
</dbReference>
<sequence>MSGLDLRQLASDGAAILLRHGRRAGLDLLALGVGMITAEALLVPERFVAARTGAAEGWPLSILLDPFLLLHEAGFALLFGAACLRIADDMGGAAGRPTGGRLRRNAVPLIVTMIALGYLSYFALLLVILPALLLAAATTTAYPAILVEDRGWAGLRRSIAQCLPHLFRLTAAWAVVFLPFLFVLFAMIPEAPAETGAETPVEARAAVLWVSSLGMEVVQTLLNLASLGLIMAAYRQLGPDGDARQLNDVFE</sequence>
<evidence type="ECO:0000313" key="2">
    <source>
        <dbReference type="EMBL" id="MSU88114.1"/>
    </source>
</evidence>
<gene>
    <name evidence="2" type="ORF">GE300_00615</name>
</gene>
<reference evidence="2 3" key="1">
    <citation type="submission" date="2019-10" db="EMBL/GenBank/DDBJ databases">
        <title>Cognatihalovulum marinum gen. nov. sp. nov., a new member of the family Rhodobacteraceae isolated from deep seawater of the Northwest Indian Ocean.</title>
        <authorList>
            <person name="Ruan C."/>
            <person name="Wang J."/>
            <person name="Zheng X."/>
            <person name="Song L."/>
            <person name="Zhu Y."/>
            <person name="Huang Y."/>
            <person name="Lu Z."/>
            <person name="Du W."/>
            <person name="Huang L."/>
            <person name="Dai X."/>
        </authorList>
    </citation>
    <scope>NUCLEOTIDE SEQUENCE [LARGE SCALE GENOMIC DNA]</scope>
    <source>
        <strain evidence="2 3">2CG4</strain>
    </source>
</reference>
<dbReference type="EMBL" id="WIND01000001">
    <property type="protein sequence ID" value="MSU88114.1"/>
    <property type="molecule type" value="Genomic_DNA"/>
</dbReference>
<name>A0A6L5YWT0_9RHOB</name>
<evidence type="ECO:0008006" key="4">
    <source>
        <dbReference type="Google" id="ProtNLM"/>
    </source>
</evidence>
<feature type="transmembrane region" description="Helical" evidence="1">
    <location>
        <begin position="166"/>
        <end position="188"/>
    </location>
</feature>
<keyword evidence="1" id="KW-0812">Transmembrane</keyword>
<keyword evidence="1" id="KW-1133">Transmembrane helix</keyword>
<evidence type="ECO:0000313" key="3">
    <source>
        <dbReference type="Proteomes" id="UP000474957"/>
    </source>
</evidence>
<dbReference type="AlphaFoldDB" id="A0A6L5YWT0"/>
<protein>
    <recommendedName>
        <fullName evidence="4">Glycerophosphoryl diester phosphodiesterase membrane domain-containing protein</fullName>
    </recommendedName>
</protein>
<proteinExistence type="predicted"/>
<keyword evidence="1" id="KW-0472">Membrane</keyword>
<comment type="caution">
    <text evidence="2">The sequence shown here is derived from an EMBL/GenBank/DDBJ whole genome shotgun (WGS) entry which is preliminary data.</text>
</comment>